<evidence type="ECO:0000313" key="4">
    <source>
        <dbReference type="Proteomes" id="UP000218069"/>
    </source>
</evidence>
<keyword evidence="4" id="KW-1185">Reference proteome</keyword>
<dbReference type="Pfam" id="PF12146">
    <property type="entry name" value="Hydrolase_4"/>
    <property type="match status" value="1"/>
</dbReference>
<evidence type="ECO:0000256" key="1">
    <source>
        <dbReference type="PIRSR" id="PIRSR017388-1"/>
    </source>
</evidence>
<dbReference type="AlphaFoldDB" id="A0A240E056"/>
<dbReference type="InterPro" id="IPR029058">
    <property type="entry name" value="AB_hydrolase_fold"/>
</dbReference>
<evidence type="ECO:0000259" key="2">
    <source>
        <dbReference type="Pfam" id="PF12146"/>
    </source>
</evidence>
<protein>
    <submittedName>
        <fullName evidence="3">Carboxylesterase</fullName>
    </submittedName>
</protein>
<dbReference type="InterPro" id="IPR022742">
    <property type="entry name" value="Hydrolase_4"/>
</dbReference>
<feature type="active site" description="Charge relay system" evidence="1">
    <location>
        <position position="214"/>
    </location>
</feature>
<sequence>MTTEPNTAPFEAFYQGSSNHAVIMLPGLCGSELEMGVVPRLLRQSQHTLAIPRIPGYSAHTGLTGFASWVDYVDHLVVDLLKTHLSVSLVGLSMGATLALAVAEQNEQIESVVLLSTVLAFDGWAMSWYHPLLSVAYSLGFRNWHYMEKEPFGVKNPDLRRRIQRSVEANKVSELGAAHLPARHLYESAGLAKHVIKNLKNIHANLLIIHSIDDETASPKNVDIILELAKSEIKKVIWLGNCYHMITVDNEREIVANETSNFINQMHEQSLLLEKMMLKNPELVIKLRER</sequence>
<dbReference type="InterPro" id="IPR012354">
    <property type="entry name" value="Esterase_lipase"/>
</dbReference>
<dbReference type="Proteomes" id="UP000218069">
    <property type="component" value="Unassembled WGS sequence"/>
</dbReference>
<feature type="active site" description="Charge relay system" evidence="1">
    <location>
        <position position="244"/>
    </location>
</feature>
<evidence type="ECO:0000313" key="3">
    <source>
        <dbReference type="EMBL" id="SNX28582.1"/>
    </source>
</evidence>
<proteinExistence type="predicted"/>
<dbReference type="PIRSF" id="PIRSF017388">
    <property type="entry name" value="Esterase_lipase"/>
    <property type="match status" value="1"/>
</dbReference>
<dbReference type="PANTHER" id="PTHR11614">
    <property type="entry name" value="PHOSPHOLIPASE-RELATED"/>
    <property type="match status" value="1"/>
</dbReference>
<organism evidence="3 4">
    <name type="scientific">Polynucleobacter meluiroseus</name>
    <dbReference type="NCBI Taxonomy" id="1938814"/>
    <lineage>
        <taxon>Bacteria</taxon>
        <taxon>Pseudomonadati</taxon>
        <taxon>Pseudomonadota</taxon>
        <taxon>Betaproteobacteria</taxon>
        <taxon>Burkholderiales</taxon>
        <taxon>Burkholderiaceae</taxon>
        <taxon>Polynucleobacter</taxon>
    </lineage>
</organism>
<reference evidence="4" key="1">
    <citation type="submission" date="2017-08" db="EMBL/GenBank/DDBJ databases">
        <authorList>
            <person name="Varghese N."/>
            <person name="Submissions S."/>
        </authorList>
    </citation>
    <scope>NUCLEOTIDE SEQUENCE [LARGE SCALE GENOMIC DNA]</scope>
    <source>
        <strain evidence="4">AP-Melu-1000-B4</strain>
    </source>
</reference>
<dbReference type="SUPFAM" id="SSF53474">
    <property type="entry name" value="alpha/beta-Hydrolases"/>
    <property type="match status" value="1"/>
</dbReference>
<dbReference type="EMBL" id="OANS01000002">
    <property type="protein sequence ID" value="SNX28582.1"/>
    <property type="molecule type" value="Genomic_DNA"/>
</dbReference>
<dbReference type="GO" id="GO:0052689">
    <property type="term" value="F:carboxylic ester hydrolase activity"/>
    <property type="evidence" value="ECO:0007669"/>
    <property type="project" value="InterPro"/>
</dbReference>
<dbReference type="InterPro" id="IPR051044">
    <property type="entry name" value="MAG_DAG_Lipase"/>
</dbReference>
<dbReference type="RefSeq" id="WP_096672778.1">
    <property type="nucleotide sequence ID" value="NZ_OANS01000002.1"/>
</dbReference>
<dbReference type="OrthoDB" id="8612291at2"/>
<feature type="domain" description="Serine aminopeptidase S33" evidence="2">
    <location>
        <begin position="63"/>
        <end position="250"/>
    </location>
</feature>
<gene>
    <name evidence="3" type="ORF">SAMN06295945_0914</name>
</gene>
<feature type="active site" description="Nucleophile" evidence="1">
    <location>
        <position position="93"/>
    </location>
</feature>
<accession>A0A240E056</accession>
<name>A0A240E056_9BURK</name>
<dbReference type="Gene3D" id="3.40.50.1820">
    <property type="entry name" value="alpha/beta hydrolase"/>
    <property type="match status" value="1"/>
</dbReference>